<gene>
    <name evidence="1" type="ORF">MTUNDRAET4_0093</name>
</gene>
<dbReference type="Proteomes" id="UP000294360">
    <property type="component" value="Plasmid 3"/>
</dbReference>
<sequence length="120" mass="13481">MRGRMASVRCRGSGDRTVLWGGGSERRCPLTARQSNTRRRFFVFLRKESSRSRRGSQDLRPSLKEVTFCETFSGRAPGSAKDLRLAEAPDLRRFYEKGIDAGGSLGRRRPSYLVCHGGRG</sequence>
<dbReference type="EMBL" id="LR536452">
    <property type="protein sequence ID" value="VFU17539.1"/>
    <property type="molecule type" value="Genomic_DNA"/>
</dbReference>
<reference evidence="1 2" key="1">
    <citation type="submission" date="2019-03" db="EMBL/GenBank/DDBJ databases">
        <authorList>
            <person name="Kox A.R. M."/>
        </authorList>
    </citation>
    <scope>NUCLEOTIDE SEQUENCE [LARGE SCALE GENOMIC DNA]</scope>
    <source>
        <strain evidence="1">MTUNDRAET4 annotated genome</strain>
        <plasmid evidence="2">3</plasmid>
    </source>
</reference>
<keyword evidence="1" id="KW-0614">Plasmid</keyword>
<proteinExistence type="predicted"/>
<accession>A0A4U8Z7Q1</accession>
<dbReference type="AlphaFoldDB" id="A0A4U8Z7Q1"/>
<name>A0A4U8Z7Q1_METTU</name>
<evidence type="ECO:0000313" key="1">
    <source>
        <dbReference type="EMBL" id="VFU17539.1"/>
    </source>
</evidence>
<dbReference type="KEGG" id="mtun:MTUNDRAET4_0093.2"/>
<evidence type="ECO:0000313" key="2">
    <source>
        <dbReference type="Proteomes" id="UP000294360"/>
    </source>
</evidence>
<organism evidence="1 2">
    <name type="scientific">Methylocella tundrae</name>
    <dbReference type="NCBI Taxonomy" id="227605"/>
    <lineage>
        <taxon>Bacteria</taxon>
        <taxon>Pseudomonadati</taxon>
        <taxon>Pseudomonadota</taxon>
        <taxon>Alphaproteobacteria</taxon>
        <taxon>Hyphomicrobiales</taxon>
        <taxon>Beijerinckiaceae</taxon>
        <taxon>Methylocella</taxon>
    </lineage>
</organism>
<protein>
    <submittedName>
        <fullName evidence="1">Uncharacterized protein</fullName>
    </submittedName>
</protein>
<geneLocation type="plasmid" evidence="1 2">
    <name>3</name>
</geneLocation>